<reference evidence="1 2" key="1">
    <citation type="journal article" date="2022" name="Plant J.">
        <title>Chromosome-level genome of Camellia lanceoleosa provides a valuable resource for understanding genome evolution and self-incompatibility.</title>
        <authorList>
            <person name="Gong W."/>
            <person name="Xiao S."/>
            <person name="Wang L."/>
            <person name="Liao Z."/>
            <person name="Chang Y."/>
            <person name="Mo W."/>
            <person name="Hu G."/>
            <person name="Li W."/>
            <person name="Zhao G."/>
            <person name="Zhu H."/>
            <person name="Hu X."/>
            <person name="Ji K."/>
            <person name="Xiang X."/>
            <person name="Song Q."/>
            <person name="Yuan D."/>
            <person name="Jin S."/>
            <person name="Zhang L."/>
        </authorList>
    </citation>
    <scope>NUCLEOTIDE SEQUENCE [LARGE SCALE GENOMIC DNA]</scope>
    <source>
        <strain evidence="1">SQ_2022a</strain>
    </source>
</reference>
<comment type="caution">
    <text evidence="1">The sequence shown here is derived from an EMBL/GenBank/DDBJ whole genome shotgun (WGS) entry which is preliminary data.</text>
</comment>
<evidence type="ECO:0000313" key="1">
    <source>
        <dbReference type="EMBL" id="KAI8016013.1"/>
    </source>
</evidence>
<name>A0ACC0HSV6_9ERIC</name>
<accession>A0ACC0HSV6</accession>
<sequence length="107" mass="12129">MEMLMRFWNFSIPIGKLPVKRLSSMQKRIRAVDKFASEPGSSPDSWLESMRSGSMVPAREEILGVRDLEFEGEEGLSVSVVVGIKSSHFVDGEIEKKKKKVEDENQK</sequence>
<dbReference type="EMBL" id="CM045761">
    <property type="protein sequence ID" value="KAI8016013.1"/>
    <property type="molecule type" value="Genomic_DNA"/>
</dbReference>
<organism evidence="1 2">
    <name type="scientific">Camellia lanceoleosa</name>
    <dbReference type="NCBI Taxonomy" id="1840588"/>
    <lineage>
        <taxon>Eukaryota</taxon>
        <taxon>Viridiplantae</taxon>
        <taxon>Streptophyta</taxon>
        <taxon>Embryophyta</taxon>
        <taxon>Tracheophyta</taxon>
        <taxon>Spermatophyta</taxon>
        <taxon>Magnoliopsida</taxon>
        <taxon>eudicotyledons</taxon>
        <taxon>Gunneridae</taxon>
        <taxon>Pentapetalae</taxon>
        <taxon>asterids</taxon>
        <taxon>Ericales</taxon>
        <taxon>Theaceae</taxon>
        <taxon>Camellia</taxon>
    </lineage>
</organism>
<dbReference type="Proteomes" id="UP001060215">
    <property type="component" value="Chromosome 4"/>
</dbReference>
<keyword evidence="2" id="KW-1185">Reference proteome</keyword>
<protein>
    <submittedName>
        <fullName evidence="1">Uncharacterized protein</fullName>
    </submittedName>
</protein>
<gene>
    <name evidence="1" type="ORF">LOK49_LG05G02638</name>
</gene>
<proteinExistence type="predicted"/>
<evidence type="ECO:0000313" key="2">
    <source>
        <dbReference type="Proteomes" id="UP001060215"/>
    </source>
</evidence>